<comment type="similarity">
    <text evidence="1">Belongs to the phosphoglycerate mutase family. BPG-dependent PGAM subfamily.</text>
</comment>
<dbReference type="PANTHER" id="PTHR11931">
    <property type="entry name" value="PHOSPHOGLYCERATE MUTASE"/>
    <property type="match status" value="1"/>
</dbReference>
<keyword evidence="3" id="KW-0312">Gluconeogenesis</keyword>
<organism evidence="6 7">
    <name type="scientific">Marinomonas primoryensis</name>
    <dbReference type="NCBI Taxonomy" id="178399"/>
    <lineage>
        <taxon>Bacteria</taxon>
        <taxon>Pseudomonadati</taxon>
        <taxon>Pseudomonadota</taxon>
        <taxon>Gammaproteobacteria</taxon>
        <taxon>Oceanospirillales</taxon>
        <taxon>Oceanospirillaceae</taxon>
        <taxon>Marinomonas</taxon>
    </lineage>
</organism>
<dbReference type="InterPro" id="IPR029033">
    <property type="entry name" value="His_PPase_superfam"/>
</dbReference>
<evidence type="ECO:0000256" key="1">
    <source>
        <dbReference type="ARBA" id="ARBA00006717"/>
    </source>
</evidence>
<dbReference type="Proteomes" id="UP000249898">
    <property type="component" value="Chromosome"/>
</dbReference>
<evidence type="ECO:0000313" key="6">
    <source>
        <dbReference type="EMBL" id="AWX99221.1"/>
    </source>
</evidence>
<accession>A0A2Z4PNY7</accession>
<name>A0A2Z4PNY7_9GAMM</name>
<sequence>MIARIALIRHGAYEQLENVPSALQPFPLTEEGEQEVRQQARTFGEWLTRNGLRLDPQVDSSTLLRAWQTAMIYTEELREYFDSEPQVVSFPALCERSVGAVANLPVEEIERVLALDPRFSTPPENWKSDSDYCLPFDGAESLLQAGQRVADHIQAWRSQHSIFEGKHEGDGLVKLLVGHGASIRHGAFHLSVIQFCDIKRLSMFYGHPIVLEFSNDQPIKKGFGEWKQRQTHDVPD</sequence>
<keyword evidence="4" id="KW-0324">Glycolysis</keyword>
<evidence type="ECO:0000313" key="7">
    <source>
        <dbReference type="Proteomes" id="UP000249898"/>
    </source>
</evidence>
<gene>
    <name evidence="6" type="ORF">A8139_03785</name>
</gene>
<dbReference type="GO" id="GO:0006094">
    <property type="term" value="P:gluconeogenesis"/>
    <property type="evidence" value="ECO:0007669"/>
    <property type="project" value="UniProtKB-KW"/>
</dbReference>
<dbReference type="GO" id="GO:0006096">
    <property type="term" value="P:glycolytic process"/>
    <property type="evidence" value="ECO:0007669"/>
    <property type="project" value="UniProtKB-KW"/>
</dbReference>
<keyword evidence="5" id="KW-0413">Isomerase</keyword>
<evidence type="ECO:0000256" key="3">
    <source>
        <dbReference type="ARBA" id="ARBA00022432"/>
    </source>
</evidence>
<protein>
    <recommendedName>
        <fullName evidence="2">phosphoglycerate mutase (2,3-diphosphoglycerate-dependent)</fullName>
        <ecNumber evidence="2">5.4.2.11</ecNumber>
    </recommendedName>
</protein>
<dbReference type="CDD" id="cd07067">
    <property type="entry name" value="HP_PGM_like"/>
    <property type="match status" value="1"/>
</dbReference>
<dbReference type="InterPro" id="IPR013078">
    <property type="entry name" value="His_Pase_superF_clade-1"/>
</dbReference>
<dbReference type="GO" id="GO:0004619">
    <property type="term" value="F:phosphoglycerate mutase activity"/>
    <property type="evidence" value="ECO:0007669"/>
    <property type="project" value="UniProtKB-EC"/>
</dbReference>
<reference evidence="6 7" key="1">
    <citation type="submission" date="2016-06" db="EMBL/GenBank/DDBJ databases">
        <title>The sequenced genome of the ice-adhering bacterium Marinomonas primoryensis, from Antarctica.</title>
        <authorList>
            <person name="Graham L."/>
            <person name="Vance T.D.R."/>
            <person name="Davies P.L."/>
        </authorList>
    </citation>
    <scope>NUCLEOTIDE SEQUENCE [LARGE SCALE GENOMIC DNA]</scope>
    <source>
        <strain evidence="6 7">AceL</strain>
    </source>
</reference>
<dbReference type="RefSeq" id="WP_204359664.1">
    <property type="nucleotide sequence ID" value="NZ_CP016181.1"/>
</dbReference>
<dbReference type="EC" id="5.4.2.11" evidence="2"/>
<evidence type="ECO:0000256" key="4">
    <source>
        <dbReference type="ARBA" id="ARBA00023152"/>
    </source>
</evidence>
<dbReference type="SUPFAM" id="SSF53254">
    <property type="entry name" value="Phosphoglycerate mutase-like"/>
    <property type="match status" value="1"/>
</dbReference>
<evidence type="ECO:0000256" key="2">
    <source>
        <dbReference type="ARBA" id="ARBA00012028"/>
    </source>
</evidence>
<dbReference type="EMBL" id="CP016181">
    <property type="protein sequence ID" value="AWX99221.1"/>
    <property type="molecule type" value="Genomic_DNA"/>
</dbReference>
<dbReference type="AlphaFoldDB" id="A0A2Z4PNY7"/>
<dbReference type="SMART" id="SM00855">
    <property type="entry name" value="PGAM"/>
    <property type="match status" value="1"/>
</dbReference>
<evidence type="ECO:0000256" key="5">
    <source>
        <dbReference type="ARBA" id="ARBA00023235"/>
    </source>
</evidence>
<dbReference type="InterPro" id="IPR005952">
    <property type="entry name" value="Phosphogly_mut1"/>
</dbReference>
<proteinExistence type="inferred from homology"/>
<dbReference type="Pfam" id="PF00300">
    <property type="entry name" value="His_Phos_1"/>
    <property type="match status" value="1"/>
</dbReference>
<dbReference type="Gene3D" id="3.40.50.1240">
    <property type="entry name" value="Phosphoglycerate mutase-like"/>
    <property type="match status" value="1"/>
</dbReference>